<dbReference type="EMBL" id="BBMR01000017">
    <property type="protein sequence ID" value="GAL22971.1"/>
    <property type="molecule type" value="Genomic_DNA"/>
</dbReference>
<dbReference type="SUPFAM" id="SSF55166">
    <property type="entry name" value="Hedgehog/DD-peptidase"/>
    <property type="match status" value="1"/>
</dbReference>
<keyword evidence="2" id="KW-1185">Reference proteome</keyword>
<dbReference type="STRING" id="990268.JCM19235_1272"/>
<name>A0A090S611_9VIBR</name>
<evidence type="ECO:0000313" key="1">
    <source>
        <dbReference type="EMBL" id="GAL22971.1"/>
    </source>
</evidence>
<protein>
    <recommendedName>
        <fullName evidence="3">Peptidase M15A C-terminal domain-containing protein</fullName>
    </recommendedName>
</protein>
<comment type="caution">
    <text evidence="1">The sequence shown here is derived from an EMBL/GenBank/DDBJ whole genome shotgun (WGS) entry which is preliminary data.</text>
</comment>
<dbReference type="Gene3D" id="3.30.1380.10">
    <property type="match status" value="1"/>
</dbReference>
<accession>A0A090S611</accession>
<dbReference type="Proteomes" id="UP000029228">
    <property type="component" value="Unassembled WGS sequence"/>
</dbReference>
<organism evidence="1 2">
    <name type="scientific">Vibrio maritimus</name>
    <dbReference type="NCBI Taxonomy" id="990268"/>
    <lineage>
        <taxon>Bacteria</taxon>
        <taxon>Pseudomonadati</taxon>
        <taxon>Pseudomonadota</taxon>
        <taxon>Gammaproteobacteria</taxon>
        <taxon>Vibrionales</taxon>
        <taxon>Vibrionaceae</taxon>
        <taxon>Vibrio</taxon>
    </lineage>
</organism>
<evidence type="ECO:0000313" key="2">
    <source>
        <dbReference type="Proteomes" id="UP000029228"/>
    </source>
</evidence>
<dbReference type="AlphaFoldDB" id="A0A090S611"/>
<reference evidence="1 2" key="2">
    <citation type="submission" date="2014-09" db="EMBL/GenBank/DDBJ databases">
        <authorList>
            <consortium name="NBRP consortium"/>
            <person name="Sawabe T."/>
            <person name="Meirelles P."/>
            <person name="Nakanishi M."/>
            <person name="Sayaka M."/>
            <person name="Hattori M."/>
            <person name="Ohkuma M."/>
        </authorList>
    </citation>
    <scope>NUCLEOTIDE SEQUENCE [LARGE SCALE GENOMIC DNA]</scope>
    <source>
        <strain evidence="2">JCM19235</strain>
    </source>
</reference>
<gene>
    <name evidence="1" type="ORF">JCM19235_1272</name>
</gene>
<reference evidence="1 2" key="1">
    <citation type="submission" date="2014-09" db="EMBL/GenBank/DDBJ databases">
        <title>Vibrio maritimus JCM 19235. (C45) whole genome shotgun sequence.</title>
        <authorList>
            <person name="Sawabe T."/>
            <person name="Meirelles P."/>
            <person name="Nakanishi M."/>
            <person name="Sayaka M."/>
            <person name="Hattori M."/>
            <person name="Ohkuma M."/>
        </authorList>
    </citation>
    <scope>NUCLEOTIDE SEQUENCE [LARGE SCALE GENOMIC DNA]</scope>
    <source>
        <strain evidence="2">JCM19235</strain>
    </source>
</reference>
<proteinExistence type="predicted"/>
<sequence length="104" mass="12153">MARLQRVRDRFFAITKRGLSLSSAYRCLKHPDEQAKVKRYGKDYKGGTHVRGTGYDVRIGWGWERQLLIKIAMEEGFLGFGYADSFLHLDDDAKRNDKMTSWTY</sequence>
<evidence type="ECO:0008006" key="3">
    <source>
        <dbReference type="Google" id="ProtNLM"/>
    </source>
</evidence>
<dbReference type="InterPro" id="IPR009045">
    <property type="entry name" value="Zn_M74/Hedgehog-like"/>
</dbReference>